<dbReference type="InterPro" id="IPR007150">
    <property type="entry name" value="HUS1/Mec3"/>
</dbReference>
<dbReference type="GeneID" id="63788481"/>
<dbReference type="GO" id="GO:0000723">
    <property type="term" value="P:telomere maintenance"/>
    <property type="evidence" value="ECO:0007669"/>
    <property type="project" value="TreeGrafter"/>
</dbReference>
<evidence type="ECO:0000256" key="4">
    <source>
        <dbReference type="PIRNR" id="PIRNR011312"/>
    </source>
</evidence>
<dbReference type="GO" id="GO:0033314">
    <property type="term" value="P:mitotic DNA replication checkpoint signaling"/>
    <property type="evidence" value="ECO:0007669"/>
    <property type="project" value="TreeGrafter"/>
</dbReference>
<dbReference type="OMA" id="VCWMRLE"/>
<sequence>MKFKSTLVDIPTLARIAQSLAVMNKVCWLRLSKTTIQFIVRQLSSATQVWASIPAEALFRQYTIESNADNVINLELSVDEFGRLLRNMVSNSEVTVKLTKRSGYPMLSCMSTFYGKHGGANTVTNDLNVRVLPSQSIDEIQEPDVGEPDVVIMLPSLVQLSYISNSLKTLADRLILSANMDGKFSVGIDTPAVKTETMFTNLAHPTFNQAAYDGPVEELPVQKRDKQQFCHLRIDAKDWCNLLRIGPIAKRVVACFCEDQVLVIYVHLADEDDEAEQNAHAAVLTYYIPTCQE</sequence>
<dbReference type="GO" id="GO:0031573">
    <property type="term" value="P:mitotic intra-S DNA damage checkpoint signaling"/>
    <property type="evidence" value="ECO:0007669"/>
    <property type="project" value="TreeGrafter"/>
</dbReference>
<reference evidence="5 6" key="1">
    <citation type="submission" date="2016-07" db="EMBL/GenBank/DDBJ databases">
        <title>Pervasive Adenine N6-methylation of Active Genes in Fungi.</title>
        <authorList>
            <consortium name="DOE Joint Genome Institute"/>
            <person name="Mondo S.J."/>
            <person name="Dannebaum R.O."/>
            <person name="Kuo R.C."/>
            <person name="Labutti K."/>
            <person name="Haridas S."/>
            <person name="Kuo A."/>
            <person name="Salamov A."/>
            <person name="Ahrendt S.R."/>
            <person name="Lipzen A."/>
            <person name="Sullivan W."/>
            <person name="Andreopoulos W.B."/>
            <person name="Clum A."/>
            <person name="Lindquist E."/>
            <person name="Daum C."/>
            <person name="Ramamoorthy G.K."/>
            <person name="Gryganskyi A."/>
            <person name="Culley D."/>
            <person name="Magnuson J.K."/>
            <person name="James T.Y."/>
            <person name="O'Malley M.A."/>
            <person name="Stajich J.E."/>
            <person name="Spatafora J.W."/>
            <person name="Visel A."/>
            <person name="Grigoriev I.V."/>
        </authorList>
    </citation>
    <scope>NUCLEOTIDE SEQUENCE [LARGE SCALE GENOMIC DNA]</scope>
    <source>
        <strain evidence="5 6">12-1054</strain>
    </source>
</reference>
<evidence type="ECO:0000256" key="2">
    <source>
        <dbReference type="ARBA" id="ARBA00005563"/>
    </source>
</evidence>
<dbReference type="STRING" id="56484.A0A1Y2FPF1"/>
<dbReference type="RefSeq" id="XP_040726959.1">
    <property type="nucleotide sequence ID" value="XM_040871882.1"/>
</dbReference>
<name>A0A1Y2FPF1_PROLT</name>
<dbReference type="PANTHER" id="PTHR12900:SF0">
    <property type="entry name" value="CHECKPOINT PROTEIN"/>
    <property type="match status" value="1"/>
</dbReference>
<dbReference type="GO" id="GO:0000724">
    <property type="term" value="P:double-strand break repair via homologous recombination"/>
    <property type="evidence" value="ECO:0007669"/>
    <property type="project" value="TreeGrafter"/>
</dbReference>
<comment type="similarity">
    <text evidence="2 4">Belongs to the HUS1 family.</text>
</comment>
<accession>A0A1Y2FPF1</accession>
<evidence type="ECO:0000313" key="6">
    <source>
        <dbReference type="Proteomes" id="UP000193685"/>
    </source>
</evidence>
<dbReference type="PIRSF" id="PIRSF011312">
    <property type="entry name" value="Cell_cycle_HUS1"/>
    <property type="match status" value="1"/>
</dbReference>
<protein>
    <recommendedName>
        <fullName evidence="4">Checkpoint protein</fullName>
    </recommendedName>
</protein>
<dbReference type="GO" id="GO:0005730">
    <property type="term" value="C:nucleolus"/>
    <property type="evidence" value="ECO:0007669"/>
    <property type="project" value="InterPro"/>
</dbReference>
<evidence type="ECO:0000313" key="5">
    <source>
        <dbReference type="EMBL" id="ORY85477.1"/>
    </source>
</evidence>
<dbReference type="Proteomes" id="UP000193685">
    <property type="component" value="Unassembled WGS sequence"/>
</dbReference>
<comment type="subcellular location">
    <subcellularLocation>
        <location evidence="1">Nucleus</location>
    </subcellularLocation>
</comment>
<comment type="caution">
    <text evidence="5">The sequence shown here is derived from an EMBL/GenBank/DDBJ whole genome shotgun (WGS) entry which is preliminary data.</text>
</comment>
<dbReference type="OrthoDB" id="419537at2759"/>
<dbReference type="GO" id="GO:0030896">
    <property type="term" value="C:checkpoint clamp complex"/>
    <property type="evidence" value="ECO:0007669"/>
    <property type="project" value="InterPro"/>
</dbReference>
<gene>
    <name evidence="5" type="ORF">BCR37DRAFT_402028</name>
</gene>
<dbReference type="GO" id="GO:0035861">
    <property type="term" value="C:site of double-strand break"/>
    <property type="evidence" value="ECO:0007669"/>
    <property type="project" value="TreeGrafter"/>
</dbReference>
<dbReference type="Gene3D" id="3.70.10.10">
    <property type="match status" value="1"/>
</dbReference>
<dbReference type="Pfam" id="PF04005">
    <property type="entry name" value="Hus1"/>
    <property type="match status" value="1"/>
</dbReference>
<proteinExistence type="inferred from homology"/>
<dbReference type="GO" id="GO:0044778">
    <property type="term" value="P:meiotic DNA integrity checkpoint signaling"/>
    <property type="evidence" value="ECO:0007669"/>
    <property type="project" value="TreeGrafter"/>
</dbReference>
<dbReference type="GO" id="GO:0006289">
    <property type="term" value="P:nucleotide-excision repair"/>
    <property type="evidence" value="ECO:0007669"/>
    <property type="project" value="TreeGrafter"/>
</dbReference>
<dbReference type="PANTHER" id="PTHR12900">
    <property type="entry name" value="MITOTIC AND DNA DAMAGE CHECKPOINT PROTEIN HUS1"/>
    <property type="match status" value="1"/>
</dbReference>
<organism evidence="5 6">
    <name type="scientific">Protomyces lactucae-debilis</name>
    <dbReference type="NCBI Taxonomy" id="2754530"/>
    <lineage>
        <taxon>Eukaryota</taxon>
        <taxon>Fungi</taxon>
        <taxon>Dikarya</taxon>
        <taxon>Ascomycota</taxon>
        <taxon>Taphrinomycotina</taxon>
        <taxon>Taphrinomycetes</taxon>
        <taxon>Taphrinales</taxon>
        <taxon>Protomycetaceae</taxon>
        <taxon>Protomyces</taxon>
    </lineage>
</organism>
<evidence type="ECO:0000256" key="3">
    <source>
        <dbReference type="ARBA" id="ARBA00023242"/>
    </source>
</evidence>
<keyword evidence="6" id="KW-1185">Reference proteome</keyword>
<keyword evidence="3" id="KW-0539">Nucleus</keyword>
<dbReference type="AlphaFoldDB" id="A0A1Y2FPF1"/>
<evidence type="ECO:0000256" key="1">
    <source>
        <dbReference type="ARBA" id="ARBA00004123"/>
    </source>
</evidence>
<dbReference type="EMBL" id="MCFI01000004">
    <property type="protein sequence ID" value="ORY85477.1"/>
    <property type="molecule type" value="Genomic_DNA"/>
</dbReference>
<dbReference type="InterPro" id="IPR016580">
    <property type="entry name" value="HUS1"/>
</dbReference>